<feature type="domain" description="Glycosyltransferase subfamily 4-like N-terminal" evidence="2">
    <location>
        <begin position="116"/>
        <end position="211"/>
    </location>
</feature>
<evidence type="ECO:0000259" key="1">
    <source>
        <dbReference type="Pfam" id="PF00534"/>
    </source>
</evidence>
<feature type="domain" description="Glycosyl transferase family 1" evidence="1">
    <location>
        <begin position="218"/>
        <end position="387"/>
    </location>
</feature>
<evidence type="ECO:0000313" key="3">
    <source>
        <dbReference type="EMBL" id="OGC44593.1"/>
    </source>
</evidence>
<dbReference type="CDD" id="cd03801">
    <property type="entry name" value="GT4_PimA-like"/>
    <property type="match status" value="1"/>
</dbReference>
<sequence length="411" mass="46166">MHAQRNHKISLFYIIGTFPVLSETFIKRELIELFRDKRLNIKIVYFRHGDNKIPIDPVFRSKLWYFRPGLTQLLKANAVEFFRKPFKYLDLLRLILFGRHRSFSTKFIDLGSLLVGATLAYEIRGLGIDQIHANFATWPTTIALVVSTLNGIPFTFTGHAHDLHYKQMLLREKISRAKTVVTCTQFNLDYLISLARPVDKKKIFCVHHGIEFTGLEKRKVSKNSPPLILSVGRLVPFKGFNYLIDSLGILKAKGGKFKAVIIGGGQEKENLSWQIERSGLNNDVELLGARPFAEVKNYFQSADVFVAPSVIAKDNSFDGIPNVLMEAMAFGAPIVSTNISGIPEAVTDGKNGLLVKSGDALALSKAIGTLLTNEGLRDKFRKAGYKRVGEMFDLQKNVERFKQAIFGGMLN</sequence>
<accession>A0A1F4UK55</accession>
<dbReference type="Pfam" id="PF00534">
    <property type="entry name" value="Glycos_transf_1"/>
    <property type="match status" value="1"/>
</dbReference>
<protein>
    <submittedName>
        <fullName evidence="3">Uncharacterized protein</fullName>
    </submittedName>
</protein>
<proteinExistence type="predicted"/>
<dbReference type="Gene3D" id="3.40.50.2000">
    <property type="entry name" value="Glycogen Phosphorylase B"/>
    <property type="match status" value="2"/>
</dbReference>
<evidence type="ECO:0000259" key="2">
    <source>
        <dbReference type="Pfam" id="PF13439"/>
    </source>
</evidence>
<organism evidence="3 4">
    <name type="scientific">candidate division WWE3 bacterium RBG_19FT_COMBO_53_11</name>
    <dbReference type="NCBI Taxonomy" id="1802613"/>
    <lineage>
        <taxon>Bacteria</taxon>
        <taxon>Katanobacteria</taxon>
    </lineage>
</organism>
<evidence type="ECO:0000313" key="4">
    <source>
        <dbReference type="Proteomes" id="UP000176583"/>
    </source>
</evidence>
<gene>
    <name evidence="3" type="ORF">A2V54_00065</name>
</gene>
<dbReference type="PANTHER" id="PTHR12526">
    <property type="entry name" value="GLYCOSYLTRANSFERASE"/>
    <property type="match status" value="1"/>
</dbReference>
<dbReference type="SUPFAM" id="SSF53756">
    <property type="entry name" value="UDP-Glycosyltransferase/glycogen phosphorylase"/>
    <property type="match status" value="1"/>
</dbReference>
<reference evidence="3 4" key="1">
    <citation type="journal article" date="2016" name="Nat. Commun.">
        <title>Thousands of microbial genomes shed light on interconnected biogeochemical processes in an aquifer system.</title>
        <authorList>
            <person name="Anantharaman K."/>
            <person name="Brown C.T."/>
            <person name="Hug L.A."/>
            <person name="Sharon I."/>
            <person name="Castelle C.J."/>
            <person name="Probst A.J."/>
            <person name="Thomas B.C."/>
            <person name="Singh A."/>
            <person name="Wilkins M.J."/>
            <person name="Karaoz U."/>
            <person name="Brodie E.L."/>
            <person name="Williams K.H."/>
            <person name="Hubbard S.S."/>
            <person name="Banfield J.F."/>
        </authorList>
    </citation>
    <scope>NUCLEOTIDE SEQUENCE [LARGE SCALE GENOMIC DNA]</scope>
</reference>
<dbReference type="InterPro" id="IPR001296">
    <property type="entry name" value="Glyco_trans_1"/>
</dbReference>
<dbReference type="AlphaFoldDB" id="A0A1F4UK55"/>
<dbReference type="EMBL" id="MEUW01000014">
    <property type="protein sequence ID" value="OGC44593.1"/>
    <property type="molecule type" value="Genomic_DNA"/>
</dbReference>
<dbReference type="STRING" id="1802613.A2V54_00065"/>
<dbReference type="Pfam" id="PF13439">
    <property type="entry name" value="Glyco_transf_4"/>
    <property type="match status" value="1"/>
</dbReference>
<comment type="caution">
    <text evidence="3">The sequence shown here is derived from an EMBL/GenBank/DDBJ whole genome shotgun (WGS) entry which is preliminary data.</text>
</comment>
<name>A0A1F4UK55_UNCKA</name>
<dbReference type="Proteomes" id="UP000176583">
    <property type="component" value="Unassembled WGS sequence"/>
</dbReference>
<dbReference type="GO" id="GO:0016757">
    <property type="term" value="F:glycosyltransferase activity"/>
    <property type="evidence" value="ECO:0007669"/>
    <property type="project" value="InterPro"/>
</dbReference>
<dbReference type="InterPro" id="IPR028098">
    <property type="entry name" value="Glyco_trans_4-like_N"/>
</dbReference>